<dbReference type="NCBIfam" id="NF000840">
    <property type="entry name" value="PRK00071.1-3"/>
    <property type="match status" value="1"/>
</dbReference>
<dbReference type="PANTHER" id="PTHR39321">
    <property type="entry name" value="NICOTINATE-NUCLEOTIDE ADENYLYLTRANSFERASE-RELATED"/>
    <property type="match status" value="1"/>
</dbReference>
<dbReference type="GO" id="GO:0009435">
    <property type="term" value="P:NAD+ biosynthetic process"/>
    <property type="evidence" value="ECO:0007669"/>
    <property type="project" value="UniProtKB-UniRule"/>
</dbReference>
<dbReference type="NCBIfam" id="NF000841">
    <property type="entry name" value="PRK00071.1-4"/>
    <property type="match status" value="1"/>
</dbReference>
<evidence type="ECO:0000259" key="11">
    <source>
        <dbReference type="Pfam" id="PF01467"/>
    </source>
</evidence>
<name>A0A4R1MXZ3_9FIRM</name>
<dbReference type="NCBIfam" id="TIGR00125">
    <property type="entry name" value="cyt_tran_rel"/>
    <property type="match status" value="1"/>
</dbReference>
<dbReference type="OrthoDB" id="5295945at2"/>
<dbReference type="AlphaFoldDB" id="A0A4R1MXZ3"/>
<reference evidence="12 13" key="1">
    <citation type="submission" date="2019-03" db="EMBL/GenBank/DDBJ databases">
        <title>Genomic Encyclopedia of Type Strains, Phase IV (KMG-IV): sequencing the most valuable type-strain genomes for metagenomic binning, comparative biology and taxonomic classification.</title>
        <authorList>
            <person name="Goeker M."/>
        </authorList>
    </citation>
    <scope>NUCLEOTIDE SEQUENCE [LARGE SCALE GENOMIC DNA]</scope>
    <source>
        <strain evidence="12 13">DSM 24176</strain>
    </source>
</reference>
<evidence type="ECO:0000256" key="5">
    <source>
        <dbReference type="ARBA" id="ARBA00022695"/>
    </source>
</evidence>
<keyword evidence="4 10" id="KW-0808">Transferase</keyword>
<feature type="domain" description="Cytidyltransferase-like" evidence="11">
    <location>
        <begin position="8"/>
        <end position="176"/>
    </location>
</feature>
<comment type="function">
    <text evidence="1 10">Catalyzes the reversible adenylation of nicotinate mononucleotide (NaMN) to nicotinic acid adenine dinucleotide (NaAD).</text>
</comment>
<dbReference type="GO" id="GO:0004515">
    <property type="term" value="F:nicotinate-nucleotide adenylyltransferase activity"/>
    <property type="evidence" value="ECO:0007669"/>
    <property type="project" value="UniProtKB-UniRule"/>
</dbReference>
<evidence type="ECO:0000256" key="2">
    <source>
        <dbReference type="ARBA" id="ARBA00005019"/>
    </source>
</evidence>
<evidence type="ECO:0000256" key="6">
    <source>
        <dbReference type="ARBA" id="ARBA00022741"/>
    </source>
</evidence>
<dbReference type="SUPFAM" id="SSF52374">
    <property type="entry name" value="Nucleotidylyl transferase"/>
    <property type="match status" value="1"/>
</dbReference>
<gene>
    <name evidence="10" type="primary">nadD</name>
    <name evidence="12" type="ORF">EDC19_0566</name>
</gene>
<comment type="catalytic activity">
    <reaction evidence="9 10">
        <text>nicotinate beta-D-ribonucleotide + ATP + H(+) = deamido-NAD(+) + diphosphate</text>
        <dbReference type="Rhea" id="RHEA:22860"/>
        <dbReference type="ChEBI" id="CHEBI:15378"/>
        <dbReference type="ChEBI" id="CHEBI:30616"/>
        <dbReference type="ChEBI" id="CHEBI:33019"/>
        <dbReference type="ChEBI" id="CHEBI:57502"/>
        <dbReference type="ChEBI" id="CHEBI:58437"/>
        <dbReference type="EC" id="2.7.7.18"/>
    </reaction>
</comment>
<evidence type="ECO:0000313" key="13">
    <source>
        <dbReference type="Proteomes" id="UP000294545"/>
    </source>
</evidence>
<evidence type="ECO:0000256" key="9">
    <source>
        <dbReference type="ARBA" id="ARBA00048721"/>
    </source>
</evidence>
<comment type="similarity">
    <text evidence="10">Belongs to the NadD family.</text>
</comment>
<dbReference type="EC" id="2.7.7.18" evidence="10"/>
<dbReference type="Gene3D" id="3.40.50.620">
    <property type="entry name" value="HUPs"/>
    <property type="match status" value="1"/>
</dbReference>
<evidence type="ECO:0000256" key="10">
    <source>
        <dbReference type="HAMAP-Rule" id="MF_00244"/>
    </source>
</evidence>
<comment type="pathway">
    <text evidence="2 10">Cofactor biosynthesis; NAD(+) biosynthesis; deamido-NAD(+) from nicotinate D-ribonucleotide: step 1/1.</text>
</comment>
<keyword evidence="8 10" id="KW-0520">NAD</keyword>
<keyword evidence="3 10" id="KW-0662">Pyridine nucleotide biosynthesis</keyword>
<dbReference type="Proteomes" id="UP000294545">
    <property type="component" value="Unassembled WGS sequence"/>
</dbReference>
<evidence type="ECO:0000256" key="7">
    <source>
        <dbReference type="ARBA" id="ARBA00022840"/>
    </source>
</evidence>
<sequence length="202" mass="23576">MNNFKIGIMGGTFNPVHFGHLILAENAYEKFDLDTVIFIPNGQPPHKSDEKILSKSDRLKMVNMAIDDNKHFNVSTIEVDKKSYSYSYETLEALKKENPNTEYYFIIGADSLYNIHKWKNPEKLLSLCQLIVASRGEIDRHSIENHKPNIESFYKTKIHILDMPIIEISSSDIRNRVKEGKTIKYFVPKDVEHYIYMNNLYK</sequence>
<dbReference type="InterPro" id="IPR005248">
    <property type="entry name" value="NadD/NMNAT"/>
</dbReference>
<evidence type="ECO:0000313" key="12">
    <source>
        <dbReference type="EMBL" id="TCK98148.1"/>
    </source>
</evidence>
<keyword evidence="13" id="KW-1185">Reference proteome</keyword>
<proteinExistence type="inferred from homology"/>
<keyword evidence="7 10" id="KW-0067">ATP-binding</keyword>
<dbReference type="CDD" id="cd02165">
    <property type="entry name" value="NMNAT"/>
    <property type="match status" value="1"/>
</dbReference>
<dbReference type="UniPathway" id="UPA00253">
    <property type="reaction ID" value="UER00332"/>
</dbReference>
<evidence type="ECO:0000256" key="3">
    <source>
        <dbReference type="ARBA" id="ARBA00022642"/>
    </source>
</evidence>
<dbReference type="EMBL" id="SMGQ01000011">
    <property type="protein sequence ID" value="TCK98148.1"/>
    <property type="molecule type" value="Genomic_DNA"/>
</dbReference>
<dbReference type="GO" id="GO:0005524">
    <property type="term" value="F:ATP binding"/>
    <property type="evidence" value="ECO:0007669"/>
    <property type="project" value="UniProtKB-KW"/>
</dbReference>
<protein>
    <recommendedName>
        <fullName evidence="10">Probable nicotinate-nucleotide adenylyltransferase</fullName>
        <ecNumber evidence="10">2.7.7.18</ecNumber>
    </recommendedName>
    <alternativeName>
        <fullName evidence="10">Deamido-NAD(+) diphosphorylase</fullName>
    </alternativeName>
    <alternativeName>
        <fullName evidence="10">Deamido-NAD(+) pyrophosphorylase</fullName>
    </alternativeName>
    <alternativeName>
        <fullName evidence="10">Nicotinate mononucleotide adenylyltransferase</fullName>
        <shortName evidence="10">NaMN adenylyltransferase</shortName>
    </alternativeName>
</protein>
<dbReference type="InterPro" id="IPR014729">
    <property type="entry name" value="Rossmann-like_a/b/a_fold"/>
</dbReference>
<evidence type="ECO:0000256" key="8">
    <source>
        <dbReference type="ARBA" id="ARBA00023027"/>
    </source>
</evidence>
<dbReference type="PANTHER" id="PTHR39321:SF3">
    <property type="entry name" value="PHOSPHOPANTETHEINE ADENYLYLTRANSFERASE"/>
    <property type="match status" value="1"/>
</dbReference>
<evidence type="ECO:0000256" key="4">
    <source>
        <dbReference type="ARBA" id="ARBA00022679"/>
    </source>
</evidence>
<dbReference type="NCBIfam" id="TIGR00482">
    <property type="entry name" value="nicotinate (nicotinamide) nucleotide adenylyltransferase"/>
    <property type="match status" value="1"/>
</dbReference>
<keyword evidence="6 10" id="KW-0547">Nucleotide-binding</keyword>
<evidence type="ECO:0000256" key="1">
    <source>
        <dbReference type="ARBA" id="ARBA00002324"/>
    </source>
</evidence>
<comment type="caution">
    <text evidence="12">The sequence shown here is derived from an EMBL/GenBank/DDBJ whole genome shotgun (WGS) entry which is preliminary data.</text>
</comment>
<keyword evidence="5 10" id="KW-0548">Nucleotidyltransferase</keyword>
<dbReference type="InterPro" id="IPR004821">
    <property type="entry name" value="Cyt_trans-like"/>
</dbReference>
<accession>A0A4R1MXZ3</accession>
<organism evidence="12 13">
    <name type="scientific">Natranaerovirga hydrolytica</name>
    <dbReference type="NCBI Taxonomy" id="680378"/>
    <lineage>
        <taxon>Bacteria</taxon>
        <taxon>Bacillati</taxon>
        <taxon>Bacillota</taxon>
        <taxon>Clostridia</taxon>
        <taxon>Lachnospirales</taxon>
        <taxon>Natranaerovirgaceae</taxon>
        <taxon>Natranaerovirga</taxon>
    </lineage>
</organism>
<dbReference type="Pfam" id="PF01467">
    <property type="entry name" value="CTP_transf_like"/>
    <property type="match status" value="1"/>
</dbReference>
<dbReference type="HAMAP" id="MF_00244">
    <property type="entry name" value="NaMN_adenylyltr"/>
    <property type="match status" value="1"/>
</dbReference>
<dbReference type="RefSeq" id="WP_132280205.1">
    <property type="nucleotide sequence ID" value="NZ_SMGQ01000011.1"/>
</dbReference>